<dbReference type="GO" id="GO:0047631">
    <property type="term" value="F:ADP-ribose diphosphatase activity"/>
    <property type="evidence" value="ECO:0007669"/>
    <property type="project" value="TreeGrafter"/>
</dbReference>
<evidence type="ECO:0000259" key="4">
    <source>
        <dbReference type="PROSITE" id="PS51462"/>
    </source>
</evidence>
<sequence length="184" mass="20539">MEKSSKVLAKEDDFVDMLNASYDDYEGVTVDVKEDMDENVFATLLQTSISQWRQKKCSYTTAPNWLGKKGVWLKLSLEFASLVKPAVKQGFWYHHAEPTYLMLVYWIPETNHTLPSNASHRVGVAAFVVNSEGEILVVQQKSGVFKGTGVWKLPTGSVEEGEDICTAAIREVKEETGVSSMTIV</sequence>
<dbReference type="PROSITE" id="PS00893">
    <property type="entry name" value="NUDIX_BOX"/>
    <property type="match status" value="1"/>
</dbReference>
<dbReference type="PANTHER" id="PTHR13994:SF26">
    <property type="entry name" value="NUDIX HYDROLASE 5-RELATED"/>
    <property type="match status" value="1"/>
</dbReference>
<dbReference type="Gene3D" id="3.90.79.10">
    <property type="entry name" value="Nucleoside Triphosphate Pyrophosphohydrolase"/>
    <property type="match status" value="1"/>
</dbReference>
<reference evidence="5 6" key="1">
    <citation type="submission" date="2022-01" db="EMBL/GenBank/DDBJ databases">
        <authorList>
            <person name="Xiong W."/>
            <person name="Schranz E."/>
        </authorList>
    </citation>
    <scope>NUCLEOTIDE SEQUENCE [LARGE SCALE GENOMIC DNA]</scope>
</reference>
<protein>
    <recommendedName>
        <fullName evidence="4">Nudix hydrolase domain-containing protein</fullName>
    </recommendedName>
</protein>
<dbReference type="SUPFAM" id="SSF55811">
    <property type="entry name" value="Nudix"/>
    <property type="match status" value="1"/>
</dbReference>
<evidence type="ECO:0000256" key="3">
    <source>
        <dbReference type="RuleBase" id="RU003476"/>
    </source>
</evidence>
<dbReference type="InterPro" id="IPR040618">
    <property type="entry name" value="Pre-Nudix"/>
</dbReference>
<evidence type="ECO:0000313" key="6">
    <source>
        <dbReference type="Proteomes" id="UP001157418"/>
    </source>
</evidence>
<evidence type="ECO:0000256" key="2">
    <source>
        <dbReference type="ARBA" id="ARBA00022801"/>
    </source>
</evidence>
<dbReference type="GO" id="GO:0051287">
    <property type="term" value="F:NAD binding"/>
    <property type="evidence" value="ECO:0007669"/>
    <property type="project" value="TreeGrafter"/>
</dbReference>
<keyword evidence="6" id="KW-1185">Reference proteome</keyword>
<dbReference type="PROSITE" id="PS51462">
    <property type="entry name" value="NUDIX"/>
    <property type="match status" value="1"/>
</dbReference>
<dbReference type="PRINTS" id="PR01356">
    <property type="entry name" value="GFGPROTEIN"/>
</dbReference>
<name>A0AAU9PJD4_9ASTR</name>
<comment type="caution">
    <text evidence="5">The sequence shown here is derived from an EMBL/GenBank/DDBJ whole genome shotgun (WGS) entry which is preliminary data.</text>
</comment>
<dbReference type="InterPro" id="IPR020476">
    <property type="entry name" value="Nudix_hydrolase"/>
</dbReference>
<dbReference type="GO" id="GO:0035529">
    <property type="term" value="F:NADH pyrophosphatase activity"/>
    <property type="evidence" value="ECO:0007669"/>
    <property type="project" value="TreeGrafter"/>
</dbReference>
<gene>
    <name evidence="5" type="ORF">LVIROSA_LOCUS35575</name>
</gene>
<organism evidence="5 6">
    <name type="scientific">Lactuca virosa</name>
    <dbReference type="NCBI Taxonomy" id="75947"/>
    <lineage>
        <taxon>Eukaryota</taxon>
        <taxon>Viridiplantae</taxon>
        <taxon>Streptophyta</taxon>
        <taxon>Embryophyta</taxon>
        <taxon>Tracheophyta</taxon>
        <taxon>Spermatophyta</taxon>
        <taxon>Magnoliopsida</taxon>
        <taxon>eudicotyledons</taxon>
        <taxon>Gunneridae</taxon>
        <taxon>Pentapetalae</taxon>
        <taxon>asterids</taxon>
        <taxon>campanulids</taxon>
        <taxon>Asterales</taxon>
        <taxon>Asteraceae</taxon>
        <taxon>Cichorioideae</taxon>
        <taxon>Cichorieae</taxon>
        <taxon>Lactucinae</taxon>
        <taxon>Lactuca</taxon>
    </lineage>
</organism>
<comment type="similarity">
    <text evidence="1 3">Belongs to the Nudix hydrolase family.</text>
</comment>
<proteinExistence type="inferred from homology"/>
<keyword evidence="2 3" id="KW-0378">Hydrolase</keyword>
<evidence type="ECO:0000256" key="1">
    <source>
        <dbReference type="ARBA" id="ARBA00005582"/>
    </source>
</evidence>
<dbReference type="InterPro" id="IPR003293">
    <property type="entry name" value="Nudix_hydrolase6-like"/>
</dbReference>
<dbReference type="PANTHER" id="PTHR13994">
    <property type="entry name" value="NUDIX HYDROLASE RELATED"/>
    <property type="match status" value="1"/>
</dbReference>
<evidence type="ECO:0000313" key="5">
    <source>
        <dbReference type="EMBL" id="CAH1450139.1"/>
    </source>
</evidence>
<dbReference type="Proteomes" id="UP001157418">
    <property type="component" value="Unassembled WGS sequence"/>
</dbReference>
<accession>A0AAU9PJD4</accession>
<feature type="domain" description="Nudix hydrolase" evidence="4">
    <location>
        <begin position="119"/>
        <end position="184"/>
    </location>
</feature>
<dbReference type="Pfam" id="PF00293">
    <property type="entry name" value="NUDIX"/>
    <property type="match status" value="1"/>
</dbReference>
<dbReference type="InterPro" id="IPR020084">
    <property type="entry name" value="NUDIX_hydrolase_CS"/>
</dbReference>
<dbReference type="AlphaFoldDB" id="A0AAU9PJD4"/>
<dbReference type="Gene3D" id="3.40.630.30">
    <property type="match status" value="1"/>
</dbReference>
<dbReference type="PRINTS" id="PR00502">
    <property type="entry name" value="NUDIXFAMILY"/>
</dbReference>
<dbReference type="InterPro" id="IPR000086">
    <property type="entry name" value="NUDIX_hydrolase_dom"/>
</dbReference>
<dbReference type="FunFam" id="3.40.630.30:FF:000016">
    <property type="entry name" value="nudix hydrolase 2"/>
    <property type="match status" value="1"/>
</dbReference>
<dbReference type="EMBL" id="CAKMRJ010005634">
    <property type="protein sequence ID" value="CAH1450139.1"/>
    <property type="molecule type" value="Genomic_DNA"/>
</dbReference>
<dbReference type="Pfam" id="PF18290">
    <property type="entry name" value="Nudix_hydro"/>
    <property type="match status" value="1"/>
</dbReference>
<dbReference type="InterPro" id="IPR015797">
    <property type="entry name" value="NUDIX_hydrolase-like_dom_sf"/>
</dbReference>